<name>A0A1Y0D4P7_9GAMM</name>
<keyword evidence="6" id="KW-1185">Reference proteome</keyword>
<keyword evidence="3" id="KW-1133">Transmembrane helix</keyword>
<dbReference type="InterPro" id="IPR015387">
    <property type="entry name" value="LuxQ-periplasm_dom"/>
</dbReference>
<evidence type="ECO:0000313" key="6">
    <source>
        <dbReference type="Proteomes" id="UP000243937"/>
    </source>
</evidence>
<keyword evidence="3" id="KW-0812">Transmembrane</keyword>
<evidence type="ECO:0000256" key="1">
    <source>
        <dbReference type="ARBA" id="ARBA00004429"/>
    </source>
</evidence>
<dbReference type="SUPFAM" id="SSF103190">
    <property type="entry name" value="Sensory domain-like"/>
    <property type="match status" value="1"/>
</dbReference>
<reference evidence="5 6" key="1">
    <citation type="journal article" date="2014" name="Int. J. Syst. Evol. Microbiol.">
        <title>Oceanisphaera profunda sp. nov., a marine bacterium isolated from deep-sea sediment, and emended description of the genus Oceanisphaera.</title>
        <authorList>
            <person name="Xu Z."/>
            <person name="Zhang X.Y."/>
            <person name="Su H.N."/>
            <person name="Yu Z.C."/>
            <person name="Liu C."/>
            <person name="Li H."/>
            <person name="Chen X.L."/>
            <person name="Song X.Y."/>
            <person name="Xie B.B."/>
            <person name="Qin Q.L."/>
            <person name="Zhou B.C."/>
            <person name="Shi M."/>
            <person name="Huang Y."/>
            <person name="Zhang Y.Z."/>
        </authorList>
    </citation>
    <scope>NUCLEOTIDE SEQUENCE [LARGE SCALE GENOMIC DNA]</scope>
    <source>
        <strain evidence="5 6">SM1222</strain>
    </source>
</reference>
<proteinExistence type="predicted"/>
<evidence type="ECO:0000256" key="3">
    <source>
        <dbReference type="SAM" id="Phobius"/>
    </source>
</evidence>
<dbReference type="GO" id="GO:0005886">
    <property type="term" value="C:plasma membrane"/>
    <property type="evidence" value="ECO:0007669"/>
    <property type="project" value="UniProtKB-SubCell"/>
</dbReference>
<feature type="transmembrane region" description="Helical" evidence="3">
    <location>
        <begin position="283"/>
        <end position="304"/>
    </location>
</feature>
<dbReference type="GO" id="GO:0004673">
    <property type="term" value="F:protein histidine kinase activity"/>
    <property type="evidence" value="ECO:0007669"/>
    <property type="project" value="InterPro"/>
</dbReference>
<evidence type="ECO:0000256" key="2">
    <source>
        <dbReference type="ARBA" id="ARBA00022519"/>
    </source>
</evidence>
<organism evidence="5 6">
    <name type="scientific">Oceanisphaera profunda</name>
    <dbReference type="NCBI Taxonomy" id="1416627"/>
    <lineage>
        <taxon>Bacteria</taxon>
        <taxon>Pseudomonadati</taxon>
        <taxon>Pseudomonadota</taxon>
        <taxon>Gammaproteobacteria</taxon>
        <taxon>Aeromonadales</taxon>
        <taxon>Aeromonadaceae</taxon>
        <taxon>Oceanisphaera</taxon>
    </lineage>
</organism>
<feature type="transmembrane region" description="Helical" evidence="3">
    <location>
        <begin position="18"/>
        <end position="39"/>
    </location>
</feature>
<keyword evidence="2" id="KW-1003">Cell membrane</keyword>
<dbReference type="KEGG" id="opf:CBP31_07580"/>
<dbReference type="AlphaFoldDB" id="A0A1Y0D4P7"/>
<evidence type="ECO:0000313" key="5">
    <source>
        <dbReference type="EMBL" id="ART82502.1"/>
    </source>
</evidence>
<comment type="subcellular location">
    <subcellularLocation>
        <location evidence="1">Cell inner membrane</location>
        <topology evidence="1">Multi-pass membrane protein</topology>
    </subcellularLocation>
</comment>
<protein>
    <recommendedName>
        <fullName evidence="4">LuxQ periplasmic domain-containing protein</fullName>
    </recommendedName>
</protein>
<keyword evidence="3" id="KW-0472">Membrane</keyword>
<evidence type="ECO:0000259" key="4">
    <source>
        <dbReference type="Pfam" id="PF09308"/>
    </source>
</evidence>
<dbReference type="Pfam" id="PF09308">
    <property type="entry name" value="LuxQ-periplasm"/>
    <property type="match status" value="1"/>
</dbReference>
<dbReference type="InterPro" id="IPR043056">
    <property type="entry name" value="LuxQ-periplasm_N"/>
</dbReference>
<keyword evidence="2" id="KW-0997">Cell inner membrane</keyword>
<sequence>MLSVTQTNRRRQQTLLKLALHFLLPLLFLLAGSLLLLAWQSTTRIVNDSINYQMQEAQDRAQSRLDSYLTGLNTLLTSTAESPALANILLKGDRPAAKKILQNTLSHSYGEYLDLLLLTRQDQYWTNLNSPLYLLGNNLNSLIVDTPYFNKWSSVEIIPEPIALFSIIQRYPILSADSGLIAGSLFGGLILNDNLTLISLLGQGSTNKSLQLLIDDQPVGPAFAAGKIEQTIFEQAIASNLSQGEIADHYFSRQPLLINGEASKLQLLLIADKSMSEQLAHAYFYHLLLALVLILLFITTYFFLTIKYVQLNK</sequence>
<feature type="domain" description="LuxQ periplasmic" evidence="4">
    <location>
        <begin position="43"/>
        <end position="274"/>
    </location>
</feature>
<gene>
    <name evidence="5" type="ORF">CBP31_07580</name>
</gene>
<dbReference type="Proteomes" id="UP000243937">
    <property type="component" value="Chromosome"/>
</dbReference>
<dbReference type="InterPro" id="IPR029151">
    <property type="entry name" value="Sensor-like_sf"/>
</dbReference>
<dbReference type="EMBL" id="CP021377">
    <property type="protein sequence ID" value="ART82502.1"/>
    <property type="molecule type" value="Genomic_DNA"/>
</dbReference>
<dbReference type="GO" id="GO:0016791">
    <property type="term" value="F:phosphatase activity"/>
    <property type="evidence" value="ECO:0007669"/>
    <property type="project" value="InterPro"/>
</dbReference>
<dbReference type="Gene3D" id="3.30.450.220">
    <property type="entry name" value="LuxQ periplasmic domain, N-terminal subdomain"/>
    <property type="match status" value="1"/>
</dbReference>
<accession>A0A1Y0D4P7</accession>